<accession>A0A7W9SR77</accession>
<keyword evidence="1" id="KW-0472">Membrane</keyword>
<sequence length="226" mass="24533">MKKAFTLIELLVVIAIIAILAAILFPVFGKAREKARQTSCVSNVRQMGTAWMMYVQDYDETFPPNNSPAAANSEWALRPGGAFPCKPCRPINKVTGKPYDPRVFAMPYVKNDQMFRCPSDVGIPTSIVDEPSKGQPVWKSEGSSYCLNTVVNRLGTLAAIPEPADTYMGAEIYGWHGDDAAKRWSTATGHPNRVAYFVDGHARTVGEAFIAKQCAPPAAPGVGLVP</sequence>
<keyword evidence="1" id="KW-0812">Transmembrane</keyword>
<evidence type="ECO:0000313" key="3">
    <source>
        <dbReference type="EMBL" id="MBB6051326.1"/>
    </source>
</evidence>
<dbReference type="InterPro" id="IPR012902">
    <property type="entry name" value="N_methyl_site"/>
</dbReference>
<organism evidence="3 4">
    <name type="scientific">Armatimonas rosea</name>
    <dbReference type="NCBI Taxonomy" id="685828"/>
    <lineage>
        <taxon>Bacteria</taxon>
        <taxon>Bacillati</taxon>
        <taxon>Armatimonadota</taxon>
        <taxon>Armatimonadia</taxon>
        <taxon>Armatimonadales</taxon>
        <taxon>Armatimonadaceae</taxon>
        <taxon>Armatimonas</taxon>
    </lineage>
</organism>
<name>A0A7W9SR77_ARMRO</name>
<dbReference type="InterPro" id="IPR045584">
    <property type="entry name" value="Pilin-like"/>
</dbReference>
<gene>
    <name evidence="3" type="ORF">HNQ39_003136</name>
</gene>
<dbReference type="SUPFAM" id="SSF54523">
    <property type="entry name" value="Pili subunits"/>
    <property type="match status" value="1"/>
</dbReference>
<dbReference type="RefSeq" id="WP_184198066.1">
    <property type="nucleotide sequence ID" value="NZ_JACHGW010000003.1"/>
</dbReference>
<evidence type="ECO:0000259" key="2">
    <source>
        <dbReference type="Pfam" id="PF07596"/>
    </source>
</evidence>
<dbReference type="Proteomes" id="UP000520814">
    <property type="component" value="Unassembled WGS sequence"/>
</dbReference>
<feature type="domain" description="DUF1559" evidence="2">
    <location>
        <begin position="30"/>
        <end position="113"/>
    </location>
</feature>
<proteinExistence type="predicted"/>
<dbReference type="Pfam" id="PF07963">
    <property type="entry name" value="N_methyl"/>
    <property type="match status" value="1"/>
</dbReference>
<dbReference type="Pfam" id="PF07596">
    <property type="entry name" value="SBP_bac_10"/>
    <property type="match status" value="1"/>
</dbReference>
<reference evidence="3 4" key="1">
    <citation type="submission" date="2020-08" db="EMBL/GenBank/DDBJ databases">
        <title>Genomic Encyclopedia of Type Strains, Phase IV (KMG-IV): sequencing the most valuable type-strain genomes for metagenomic binning, comparative biology and taxonomic classification.</title>
        <authorList>
            <person name="Goeker M."/>
        </authorList>
    </citation>
    <scope>NUCLEOTIDE SEQUENCE [LARGE SCALE GENOMIC DNA]</scope>
    <source>
        <strain evidence="3 4">DSM 23562</strain>
    </source>
</reference>
<keyword evidence="1" id="KW-1133">Transmembrane helix</keyword>
<dbReference type="InterPro" id="IPR011453">
    <property type="entry name" value="DUF1559"/>
</dbReference>
<evidence type="ECO:0000313" key="4">
    <source>
        <dbReference type="Proteomes" id="UP000520814"/>
    </source>
</evidence>
<protein>
    <submittedName>
        <fullName evidence="3">Prepilin-type N-terminal cleavage/methylation domain-containing protein</fullName>
    </submittedName>
</protein>
<dbReference type="NCBIfam" id="TIGR02532">
    <property type="entry name" value="IV_pilin_GFxxxE"/>
    <property type="match status" value="1"/>
</dbReference>
<dbReference type="PANTHER" id="PTHR30093">
    <property type="entry name" value="GENERAL SECRETION PATHWAY PROTEIN G"/>
    <property type="match status" value="1"/>
</dbReference>
<evidence type="ECO:0000256" key="1">
    <source>
        <dbReference type="SAM" id="Phobius"/>
    </source>
</evidence>
<dbReference type="Gene3D" id="3.30.700.10">
    <property type="entry name" value="Glycoprotein, Type 4 Pilin"/>
    <property type="match status" value="1"/>
</dbReference>
<keyword evidence="4" id="KW-1185">Reference proteome</keyword>
<feature type="transmembrane region" description="Helical" evidence="1">
    <location>
        <begin position="6"/>
        <end position="28"/>
    </location>
</feature>
<comment type="caution">
    <text evidence="3">The sequence shown here is derived from an EMBL/GenBank/DDBJ whole genome shotgun (WGS) entry which is preliminary data.</text>
</comment>
<dbReference type="EMBL" id="JACHGW010000003">
    <property type="protein sequence ID" value="MBB6051326.1"/>
    <property type="molecule type" value="Genomic_DNA"/>
</dbReference>
<dbReference type="AlphaFoldDB" id="A0A7W9SR77"/>